<dbReference type="HOGENOM" id="CLU_388908_0_0_1"/>
<keyword evidence="3" id="KW-1185">Reference proteome</keyword>
<evidence type="ECO:0000313" key="3">
    <source>
        <dbReference type="Proteomes" id="UP000054279"/>
    </source>
</evidence>
<dbReference type="EMBL" id="KN837222">
    <property type="protein sequence ID" value="KIJ32791.1"/>
    <property type="molecule type" value="Genomic_DNA"/>
</dbReference>
<dbReference type="Proteomes" id="UP000054279">
    <property type="component" value="Unassembled WGS sequence"/>
</dbReference>
<proteinExistence type="predicted"/>
<reference evidence="2 3" key="1">
    <citation type="submission" date="2014-06" db="EMBL/GenBank/DDBJ databases">
        <title>Evolutionary Origins and Diversification of the Mycorrhizal Mutualists.</title>
        <authorList>
            <consortium name="DOE Joint Genome Institute"/>
            <consortium name="Mycorrhizal Genomics Consortium"/>
            <person name="Kohler A."/>
            <person name="Kuo A."/>
            <person name="Nagy L.G."/>
            <person name="Floudas D."/>
            <person name="Copeland A."/>
            <person name="Barry K.W."/>
            <person name="Cichocki N."/>
            <person name="Veneault-Fourrey C."/>
            <person name="LaButti K."/>
            <person name="Lindquist E.A."/>
            <person name="Lipzen A."/>
            <person name="Lundell T."/>
            <person name="Morin E."/>
            <person name="Murat C."/>
            <person name="Riley R."/>
            <person name="Ohm R."/>
            <person name="Sun H."/>
            <person name="Tunlid A."/>
            <person name="Henrissat B."/>
            <person name="Grigoriev I.V."/>
            <person name="Hibbett D.S."/>
            <person name="Martin F."/>
        </authorList>
    </citation>
    <scope>NUCLEOTIDE SEQUENCE [LARGE SCALE GENOMIC DNA]</scope>
    <source>
        <strain evidence="2 3">SS14</strain>
    </source>
</reference>
<evidence type="ECO:0000256" key="1">
    <source>
        <dbReference type="SAM" id="MobiDB-lite"/>
    </source>
</evidence>
<accession>A0A0C9V5W9</accession>
<dbReference type="AlphaFoldDB" id="A0A0C9V5W9"/>
<feature type="region of interest" description="Disordered" evidence="1">
    <location>
        <begin position="456"/>
        <end position="477"/>
    </location>
</feature>
<gene>
    <name evidence="2" type="ORF">M422DRAFT_265424</name>
</gene>
<sequence>MPLRWTREVQYEWLVPHLRHFQKAQAAGDPDSGIDTFVKKYLERPWFKRFPENIETWGIDKVLAKPLPEYRPTEEEANSMPDPEPDHPNPKISTEQEKPLEAARQKTSEDDDLDAPQKMLKKGLGAARKKKKKGVQLSLAPVGAAVPATRIVAPRPDNVYMSKYKERWEPTFLVRVAAAKAAAKTAVDAGCEVPVIHEVSIRRQVVEKCWAEEIDEIVRESVMQVVNEGKESAAKERDARDESRMEAKRVAKEEGKVLSRTPEEYQQSISVMGHGLQNWIDRCIEDTGGMMLVVWMAPVPKENDKLNMLVSYNGPKDELNQTYMEWRGETDKGDLRGFVEGVVTPFGQFGKHVFTQEIRDARCLVGGSTPSASTITDLELNKDSTTIVQQVQIRDNDATKHSEQVTAGQTNPVGTSLSPSKDVTVALPTPTAEKNVDWEVGMGITESEKRAETMVNGTQSGLDPSSDCTPPPPEDQVSAARIEVPRADDTGGSAKLAAKPPILPSIATLKQTLETLKYGSEWTKLVEAWDSLEKSLVIDTSNLDKLSSEDRLEALKSWIDEGMPLDFIPKWVRDQDSRIFADECKKWWLALQPEGWKDSVEGVSDGAWQSVRVGGTSGIVLLLVVLWWWRSKTTGRGVKGWKGVINEVTTVLIGAATVRTVDEAEAPTTTGNRPRARAVVRGKGSEASKDGERIAKRYRPCDPFLPIGLT</sequence>
<protein>
    <submittedName>
        <fullName evidence="2">Uncharacterized protein</fullName>
    </submittedName>
</protein>
<evidence type="ECO:0000313" key="2">
    <source>
        <dbReference type="EMBL" id="KIJ32791.1"/>
    </source>
</evidence>
<feature type="region of interest" description="Disordered" evidence="1">
    <location>
        <begin position="71"/>
        <end position="116"/>
    </location>
</feature>
<name>A0A0C9V5W9_SPHS4</name>
<feature type="compositionally biased region" description="Basic and acidic residues" evidence="1">
    <location>
        <begin position="84"/>
        <end position="108"/>
    </location>
</feature>
<feature type="compositionally biased region" description="Polar residues" evidence="1">
    <location>
        <begin position="404"/>
        <end position="421"/>
    </location>
</feature>
<feature type="region of interest" description="Disordered" evidence="1">
    <location>
        <begin position="401"/>
        <end position="423"/>
    </location>
</feature>
<organism evidence="2 3">
    <name type="scientific">Sphaerobolus stellatus (strain SS14)</name>
    <dbReference type="NCBI Taxonomy" id="990650"/>
    <lineage>
        <taxon>Eukaryota</taxon>
        <taxon>Fungi</taxon>
        <taxon>Dikarya</taxon>
        <taxon>Basidiomycota</taxon>
        <taxon>Agaricomycotina</taxon>
        <taxon>Agaricomycetes</taxon>
        <taxon>Phallomycetidae</taxon>
        <taxon>Geastrales</taxon>
        <taxon>Sphaerobolaceae</taxon>
        <taxon>Sphaerobolus</taxon>
    </lineage>
</organism>
<feature type="compositionally biased region" description="Polar residues" evidence="1">
    <location>
        <begin position="456"/>
        <end position="468"/>
    </location>
</feature>